<dbReference type="Proteomes" id="UP001160142">
    <property type="component" value="Unassembled WGS sequence"/>
</dbReference>
<dbReference type="Pfam" id="PF11303">
    <property type="entry name" value="DUF3105"/>
    <property type="match status" value="1"/>
</dbReference>
<keyword evidence="2" id="KW-0472">Membrane</keyword>
<sequence length="229" mass="24188">MSDNSQKLTVKQQREAQRAAKVAALKKKQAAEKRTRTIGIAAAIVGAIAVVALIVTFVVIVPSTQPQSAPDPVASGDPGDIEIEGLITYDDLTANHVEDVVTYTMTPPAGGDHSATWLNCGVYTEPVPDMNAVHSLEHGAVWVTYNPDDIDADAIAELRTQLPSSYIVISPYDGLDSPLVASAWGAQVPLDSVTDERLQSFLQKYWQSPTGPEPGAPCTGGVDGPGQIA</sequence>
<keyword evidence="4" id="KW-1185">Reference proteome</keyword>
<evidence type="ECO:0000313" key="4">
    <source>
        <dbReference type="Proteomes" id="UP001160142"/>
    </source>
</evidence>
<gene>
    <name evidence="3" type="ORF">M2152_002108</name>
</gene>
<keyword evidence="2" id="KW-0812">Transmembrane</keyword>
<reference evidence="3 4" key="1">
    <citation type="submission" date="2023-04" db="EMBL/GenBank/DDBJ databases">
        <title>Genome Encyclopedia of Bacteria and Archaea VI: Functional Genomics of Type Strains.</title>
        <authorList>
            <person name="Whitman W."/>
        </authorList>
    </citation>
    <scope>NUCLEOTIDE SEQUENCE [LARGE SCALE GENOMIC DNA]</scope>
    <source>
        <strain evidence="3 4">SG_E_30_P1</strain>
    </source>
</reference>
<evidence type="ECO:0000256" key="2">
    <source>
        <dbReference type="SAM" id="Phobius"/>
    </source>
</evidence>
<feature type="transmembrane region" description="Helical" evidence="2">
    <location>
        <begin position="37"/>
        <end position="61"/>
    </location>
</feature>
<evidence type="ECO:0000313" key="3">
    <source>
        <dbReference type="EMBL" id="MDH6181926.1"/>
    </source>
</evidence>
<organism evidence="3 4">
    <name type="scientific">Antiquaquibacter oligotrophicus</name>
    <dbReference type="NCBI Taxonomy" id="2880260"/>
    <lineage>
        <taxon>Bacteria</taxon>
        <taxon>Bacillati</taxon>
        <taxon>Actinomycetota</taxon>
        <taxon>Actinomycetes</taxon>
        <taxon>Micrococcales</taxon>
        <taxon>Microbacteriaceae</taxon>
        <taxon>Antiquaquibacter</taxon>
    </lineage>
</organism>
<protein>
    <recommendedName>
        <fullName evidence="5">DUF3105 domain-containing protein</fullName>
    </recommendedName>
</protein>
<accession>A0ABT6KPK4</accession>
<dbReference type="EMBL" id="JARXVQ010000001">
    <property type="protein sequence ID" value="MDH6181926.1"/>
    <property type="molecule type" value="Genomic_DNA"/>
</dbReference>
<evidence type="ECO:0000256" key="1">
    <source>
        <dbReference type="SAM" id="MobiDB-lite"/>
    </source>
</evidence>
<proteinExistence type="predicted"/>
<keyword evidence="2" id="KW-1133">Transmembrane helix</keyword>
<evidence type="ECO:0008006" key="5">
    <source>
        <dbReference type="Google" id="ProtNLM"/>
    </source>
</evidence>
<comment type="caution">
    <text evidence="3">The sequence shown here is derived from an EMBL/GenBank/DDBJ whole genome shotgun (WGS) entry which is preliminary data.</text>
</comment>
<dbReference type="InterPro" id="IPR021454">
    <property type="entry name" value="DUF3105"/>
</dbReference>
<name>A0ABT6KPK4_9MICO</name>
<dbReference type="RefSeq" id="WP_322134220.1">
    <property type="nucleotide sequence ID" value="NZ_CP085036.1"/>
</dbReference>
<feature type="region of interest" description="Disordered" evidence="1">
    <location>
        <begin position="208"/>
        <end position="229"/>
    </location>
</feature>